<dbReference type="CDD" id="cd18805">
    <property type="entry name" value="SF2_C_suv3"/>
    <property type="match status" value="1"/>
</dbReference>
<dbReference type="RefSeq" id="WP_190998732.1">
    <property type="nucleotide sequence ID" value="NZ_JACXSI010000029.1"/>
</dbReference>
<evidence type="ECO:0000256" key="1">
    <source>
        <dbReference type="ARBA" id="ARBA00022741"/>
    </source>
</evidence>
<feature type="domain" description="Helicase C-terminal" evidence="6">
    <location>
        <begin position="492"/>
        <end position="656"/>
    </location>
</feature>
<keyword evidence="1" id="KW-0547">Nucleotide-binding</keyword>
<dbReference type="PANTHER" id="PTHR12131">
    <property type="entry name" value="ATP-DEPENDENT RNA AND DNA HELICASE"/>
    <property type="match status" value="1"/>
</dbReference>
<sequence>MEQILQNNIELIKQRFQLVLQAEAMKYIELHGEATAEDFIAENEKHLEQLLEAELKGNILNGISLVKRKQFLKAEGVEIDALRTKVINTLVRERLLENINLDYKHWLRHYFLENPGEWEEWKEQAIINQREKVILADLEEKVKTIFASNNIRFYLPLRYKAARDLAEDLHNTRYDFDDEDGIFECGQFDADTYLKLEDFLSELTGEEIFYGHEIAWEIYEDRYEAFIQEYVYRDVLAMIIELLPAEMQKTDALSEKVSELLSDELADLLEDFLYRITDELIVDLQELAEVPFMEAAHRELYVRQLEDRKKKINAFKRKAYLRFEQEKAEQRERAKREEEMILQMIGREYEANMSPHTKYILHIGETNTGKTHTALTEMRQAATGLYLGPLRLLALEVFETLASHGVACGLKTGEEEKNLQGATHIAATVEMFSSEERYECVVIDEAQMIADRDRGFSWYKAITSVQADTVHIIGSNNVGSMLMNLLDGYDVEVRKYKRELPLIVQKKNFRISKVTRGDALIVFSRKKVLQVAAKLENDGHKVSIVYGGMPPETRQKQIEQFHKGETEVVVATDAIGMGLNLPIRRVVFLENQKFDGTRVRTLTSQEIKQIAGRAGRKGKYDEGFVAFSYDVQKMKSLLERNDFEIETFAISPTQNIFNRFRYFGKDLQEFFRLWDEYENPPGTVKAPLTEEKELYEEIRGTDIEMKLSVADLYSFLHLPFSSYESTLRDQWKDNMRAIINNEELHEPVILKGSLDALELSYKSIGLHLLFLYKLDRRTEAFIWERMRDEISEEVHGLLKKEIKKYKKECKYCGRELKWDYQFTMCQSCHNKRYGRNYW</sequence>
<name>A0A927CY55_9BACI</name>
<evidence type="ECO:0000313" key="8">
    <source>
        <dbReference type="Proteomes" id="UP000602076"/>
    </source>
</evidence>
<dbReference type="GO" id="GO:0004386">
    <property type="term" value="F:helicase activity"/>
    <property type="evidence" value="ECO:0007669"/>
    <property type="project" value="UniProtKB-KW"/>
</dbReference>
<dbReference type="Gene3D" id="1.20.272.40">
    <property type="match status" value="1"/>
</dbReference>
<dbReference type="Pfam" id="PF22527">
    <property type="entry name" value="DEXQc_Suv3"/>
    <property type="match status" value="1"/>
</dbReference>
<accession>A0A927CY55</accession>
<dbReference type="GO" id="GO:0016787">
    <property type="term" value="F:hydrolase activity"/>
    <property type="evidence" value="ECO:0007669"/>
    <property type="project" value="UniProtKB-KW"/>
</dbReference>
<evidence type="ECO:0000313" key="7">
    <source>
        <dbReference type="EMBL" id="MBD3109196.1"/>
    </source>
</evidence>
<dbReference type="SMART" id="SM00490">
    <property type="entry name" value="HELICc"/>
    <property type="match status" value="1"/>
</dbReference>
<evidence type="ECO:0000256" key="2">
    <source>
        <dbReference type="ARBA" id="ARBA00022801"/>
    </source>
</evidence>
<evidence type="ECO:0000256" key="3">
    <source>
        <dbReference type="ARBA" id="ARBA00022806"/>
    </source>
</evidence>
<dbReference type="Proteomes" id="UP000602076">
    <property type="component" value="Unassembled WGS sequence"/>
</dbReference>
<dbReference type="InterPro" id="IPR014001">
    <property type="entry name" value="Helicase_ATP-bd"/>
</dbReference>
<keyword evidence="3 7" id="KW-0347">Helicase</keyword>
<dbReference type="AlphaFoldDB" id="A0A927CY55"/>
<gene>
    <name evidence="7" type="ORF">IEO70_12640</name>
</gene>
<dbReference type="InterPro" id="IPR027417">
    <property type="entry name" value="P-loop_NTPase"/>
</dbReference>
<organism evidence="7 8">
    <name type="scientific">Peribacillus faecalis</name>
    <dbReference type="NCBI Taxonomy" id="2772559"/>
    <lineage>
        <taxon>Bacteria</taxon>
        <taxon>Bacillati</taxon>
        <taxon>Bacillota</taxon>
        <taxon>Bacilli</taxon>
        <taxon>Bacillales</taxon>
        <taxon>Bacillaceae</taxon>
        <taxon>Peribacillus</taxon>
    </lineage>
</organism>
<feature type="domain" description="Helicase ATP-binding" evidence="5">
    <location>
        <begin position="351"/>
        <end position="475"/>
    </location>
</feature>
<dbReference type="SUPFAM" id="SSF52540">
    <property type="entry name" value="P-loop containing nucleoside triphosphate hydrolases"/>
    <property type="match status" value="1"/>
</dbReference>
<evidence type="ECO:0000259" key="5">
    <source>
        <dbReference type="PROSITE" id="PS51192"/>
    </source>
</evidence>
<reference evidence="7" key="1">
    <citation type="submission" date="2020-09" db="EMBL/GenBank/DDBJ databases">
        <title>Bacillus faecalis sp. nov., a moderately halophilic bacterium isolated from cow faeces.</title>
        <authorList>
            <person name="Jiang L."/>
            <person name="Lee J."/>
        </authorList>
    </citation>
    <scope>NUCLEOTIDE SEQUENCE</scope>
    <source>
        <strain evidence="7">AGMB 02131</strain>
    </source>
</reference>
<dbReference type="InterPro" id="IPR055206">
    <property type="entry name" value="DEXQc_SUV3"/>
</dbReference>
<dbReference type="GO" id="GO:0005524">
    <property type="term" value="F:ATP binding"/>
    <property type="evidence" value="ECO:0007669"/>
    <property type="project" value="UniProtKB-KW"/>
</dbReference>
<comment type="caution">
    <text evidence="7">The sequence shown here is derived from an EMBL/GenBank/DDBJ whole genome shotgun (WGS) entry which is preliminary data.</text>
</comment>
<dbReference type="InterPro" id="IPR001650">
    <property type="entry name" value="Helicase_C-like"/>
</dbReference>
<keyword evidence="2" id="KW-0378">Hydrolase</keyword>
<dbReference type="PROSITE" id="PS51192">
    <property type="entry name" value="HELICASE_ATP_BIND_1"/>
    <property type="match status" value="1"/>
</dbReference>
<proteinExistence type="predicted"/>
<dbReference type="PROSITE" id="PS51194">
    <property type="entry name" value="HELICASE_CTER"/>
    <property type="match status" value="1"/>
</dbReference>
<keyword evidence="8" id="KW-1185">Reference proteome</keyword>
<dbReference type="InterPro" id="IPR050699">
    <property type="entry name" value="RNA-DNA_Helicase"/>
</dbReference>
<dbReference type="EMBL" id="JACXSI010000029">
    <property type="protein sequence ID" value="MBD3109196.1"/>
    <property type="molecule type" value="Genomic_DNA"/>
</dbReference>
<keyword evidence="4" id="KW-0067">ATP-binding</keyword>
<dbReference type="SMART" id="SM00487">
    <property type="entry name" value="DEXDc"/>
    <property type="match status" value="1"/>
</dbReference>
<dbReference type="Pfam" id="PF00271">
    <property type="entry name" value="Helicase_C"/>
    <property type="match status" value="1"/>
</dbReference>
<dbReference type="Gene3D" id="3.40.50.300">
    <property type="entry name" value="P-loop containing nucleotide triphosphate hydrolases"/>
    <property type="match status" value="2"/>
</dbReference>
<protein>
    <submittedName>
        <fullName evidence="7">DEAD/DEAH box helicase</fullName>
    </submittedName>
</protein>
<evidence type="ECO:0000259" key="6">
    <source>
        <dbReference type="PROSITE" id="PS51194"/>
    </source>
</evidence>
<dbReference type="PANTHER" id="PTHR12131:SF1">
    <property type="entry name" value="ATP-DEPENDENT RNA HELICASE SUPV3L1, MITOCHONDRIAL-RELATED"/>
    <property type="match status" value="1"/>
</dbReference>
<evidence type="ECO:0000256" key="4">
    <source>
        <dbReference type="ARBA" id="ARBA00022840"/>
    </source>
</evidence>